<evidence type="ECO:0000313" key="7">
    <source>
        <dbReference type="Proteomes" id="UP000051645"/>
    </source>
</evidence>
<keyword evidence="2" id="KW-0238">DNA-binding</keyword>
<dbReference type="Pfam" id="PF12625">
    <property type="entry name" value="Arabinose_bd"/>
    <property type="match status" value="1"/>
</dbReference>
<organism evidence="5 8">
    <name type="scientific">Lactobacillus selangorensis</name>
    <dbReference type="NCBI Taxonomy" id="81857"/>
    <lineage>
        <taxon>Bacteria</taxon>
        <taxon>Bacillati</taxon>
        <taxon>Bacillota</taxon>
        <taxon>Bacilli</taxon>
        <taxon>Lactobacillales</taxon>
        <taxon>Lactobacillaceae</taxon>
        <taxon>Lactobacillus</taxon>
    </lineage>
</organism>
<sequence length="328" mass="36641">MKHFVIDGQYKQLLSQHGLNVAQVLKKAQLPESLFLKHQINLTEEAYYRLMNAISTLVPDAQTALELATGDGIESFSAPIYAAFCSENGLKCIERLSEYKLLIGPVQYQITSNDDKVTLTLVSASGTPIASQFFVEGEFAFLVNLITKATQQTITPFVVTTTFEHLDAPFEKLLGGHVTQAATDTIAFRKRDLMRPFISDNQPILNYLEPELNKRLSELEIDDSFSAQVRSALAELLPAGESTIEDAARKLNIGKRTLQRNLHAEKTSFQKQLNSVREVLAKNYLQTTQFSSDEIAFLIGYQGVNSFLRAFSAWTGMTVSEYRKQAQA</sequence>
<feature type="domain" description="HTH araC/xylS-type" evidence="4">
    <location>
        <begin position="227"/>
        <end position="325"/>
    </location>
</feature>
<dbReference type="GO" id="GO:0000976">
    <property type="term" value="F:transcription cis-regulatory region binding"/>
    <property type="evidence" value="ECO:0007669"/>
    <property type="project" value="TreeGrafter"/>
</dbReference>
<comment type="caution">
    <text evidence="5">The sequence shown here is derived from an EMBL/GenBank/DDBJ whole genome shotgun (WGS) entry which is preliminary data.</text>
</comment>
<dbReference type="STRING" id="81857.IV38_GL000910"/>
<evidence type="ECO:0000313" key="5">
    <source>
        <dbReference type="EMBL" id="KRN28706.1"/>
    </source>
</evidence>
<dbReference type="InterPro" id="IPR009057">
    <property type="entry name" value="Homeodomain-like_sf"/>
</dbReference>
<evidence type="ECO:0000256" key="2">
    <source>
        <dbReference type="ARBA" id="ARBA00023125"/>
    </source>
</evidence>
<evidence type="ECO:0000313" key="6">
    <source>
        <dbReference type="EMBL" id="KRN32884.1"/>
    </source>
</evidence>
<evidence type="ECO:0000259" key="4">
    <source>
        <dbReference type="PROSITE" id="PS01124"/>
    </source>
</evidence>
<gene>
    <name evidence="5" type="ORF">IV38_GL000910</name>
    <name evidence="6" type="ORF">IV40_GL000944</name>
</gene>
<keyword evidence="3" id="KW-0804">Transcription</keyword>
<dbReference type="GO" id="GO:0003700">
    <property type="term" value="F:DNA-binding transcription factor activity"/>
    <property type="evidence" value="ECO:0007669"/>
    <property type="project" value="InterPro"/>
</dbReference>
<dbReference type="PATRIC" id="fig|81857.3.peg.913"/>
<dbReference type="SUPFAM" id="SSF46689">
    <property type="entry name" value="Homeodomain-like"/>
    <property type="match status" value="1"/>
</dbReference>
<reference evidence="7 8" key="1">
    <citation type="journal article" date="2015" name="Genome Announc.">
        <title>Expanding the biotechnology potential of lactobacilli through comparative genomics of 213 strains and associated genera.</title>
        <authorList>
            <person name="Sun Z."/>
            <person name="Harris H.M."/>
            <person name="McCann A."/>
            <person name="Guo C."/>
            <person name="Argimon S."/>
            <person name="Zhang W."/>
            <person name="Yang X."/>
            <person name="Jeffery I.B."/>
            <person name="Cooney J.C."/>
            <person name="Kagawa T.F."/>
            <person name="Liu W."/>
            <person name="Song Y."/>
            <person name="Salvetti E."/>
            <person name="Wrobel A."/>
            <person name="Rasinkangas P."/>
            <person name="Parkhill J."/>
            <person name="Rea M.C."/>
            <person name="O'Sullivan O."/>
            <person name="Ritari J."/>
            <person name="Douillard F.P."/>
            <person name="Paul Ross R."/>
            <person name="Yang R."/>
            <person name="Briner A.E."/>
            <person name="Felis G.E."/>
            <person name="de Vos W.M."/>
            <person name="Barrangou R."/>
            <person name="Klaenhammer T.R."/>
            <person name="Caufield P.W."/>
            <person name="Cui Y."/>
            <person name="Zhang H."/>
            <person name="O'Toole P.W."/>
        </authorList>
    </citation>
    <scope>NUCLEOTIDE SEQUENCE [LARGE SCALE GENOMIC DNA]</scope>
    <source>
        <strain evidence="5 8">ATCC BAA-66</strain>
        <strain evidence="6 7">DSM 13344</strain>
    </source>
</reference>
<dbReference type="GO" id="GO:0005829">
    <property type="term" value="C:cytosol"/>
    <property type="evidence" value="ECO:0007669"/>
    <property type="project" value="TreeGrafter"/>
</dbReference>
<dbReference type="Proteomes" id="UP000051751">
    <property type="component" value="Unassembled WGS sequence"/>
</dbReference>
<dbReference type="Gene3D" id="1.10.10.60">
    <property type="entry name" value="Homeodomain-like"/>
    <property type="match status" value="1"/>
</dbReference>
<dbReference type="InterPro" id="IPR032687">
    <property type="entry name" value="AraC-type_N"/>
</dbReference>
<dbReference type="InterPro" id="IPR018060">
    <property type="entry name" value="HTH_AraC"/>
</dbReference>
<name>A0A0R2FJ58_9LACO</name>
<evidence type="ECO:0000256" key="3">
    <source>
        <dbReference type="ARBA" id="ARBA00023163"/>
    </source>
</evidence>
<dbReference type="AlphaFoldDB" id="A0A0R2FJ58"/>
<dbReference type="PROSITE" id="PS01124">
    <property type="entry name" value="HTH_ARAC_FAMILY_2"/>
    <property type="match status" value="1"/>
</dbReference>
<dbReference type="PANTHER" id="PTHR47894:SF1">
    <property type="entry name" value="HTH-TYPE TRANSCRIPTIONAL REGULATOR VQSM"/>
    <property type="match status" value="1"/>
</dbReference>
<protein>
    <submittedName>
        <fullName evidence="5">Transcriptional regulator</fullName>
    </submittedName>
</protein>
<keyword evidence="1" id="KW-0805">Transcription regulation</keyword>
<proteinExistence type="predicted"/>
<dbReference type="EMBL" id="JQAT01000002">
    <property type="protein sequence ID" value="KRN28706.1"/>
    <property type="molecule type" value="Genomic_DNA"/>
</dbReference>
<dbReference type="Pfam" id="PF12833">
    <property type="entry name" value="HTH_18"/>
    <property type="match status" value="1"/>
</dbReference>
<evidence type="ECO:0000313" key="8">
    <source>
        <dbReference type="Proteomes" id="UP000051751"/>
    </source>
</evidence>
<dbReference type="Proteomes" id="UP000051645">
    <property type="component" value="Unassembled WGS sequence"/>
</dbReference>
<dbReference type="EMBL" id="JQAZ01000002">
    <property type="protein sequence ID" value="KRN32884.1"/>
    <property type="molecule type" value="Genomic_DNA"/>
</dbReference>
<accession>A0A0R2FJ58</accession>
<dbReference type="SMART" id="SM00342">
    <property type="entry name" value="HTH_ARAC"/>
    <property type="match status" value="1"/>
</dbReference>
<dbReference type="PANTHER" id="PTHR47894">
    <property type="entry name" value="HTH-TYPE TRANSCRIPTIONAL REGULATOR GADX"/>
    <property type="match status" value="1"/>
</dbReference>
<evidence type="ECO:0000256" key="1">
    <source>
        <dbReference type="ARBA" id="ARBA00023015"/>
    </source>
</evidence>
<keyword evidence="7" id="KW-1185">Reference proteome</keyword>